<keyword evidence="1 3" id="KW-0728">SH3 domain</keyword>
<dbReference type="Gene3D" id="1.10.150.50">
    <property type="entry name" value="Transcription Factor, Ets-1"/>
    <property type="match status" value="1"/>
</dbReference>
<feature type="domain" description="SAM" evidence="7">
    <location>
        <begin position="173"/>
        <end position="236"/>
    </location>
</feature>
<dbReference type="InterPro" id="IPR036028">
    <property type="entry name" value="SH3-like_dom_sf"/>
</dbReference>
<dbReference type="SUPFAM" id="SSF50729">
    <property type="entry name" value="PH domain-like"/>
    <property type="match status" value="1"/>
</dbReference>
<dbReference type="PROSITE" id="PS50002">
    <property type="entry name" value="SH3"/>
    <property type="match status" value="1"/>
</dbReference>
<feature type="compositionally biased region" description="Polar residues" evidence="4">
    <location>
        <begin position="552"/>
        <end position="561"/>
    </location>
</feature>
<feature type="domain" description="SH3" evidence="5">
    <location>
        <begin position="1"/>
        <end position="64"/>
    </location>
</feature>
<dbReference type="InterPro" id="IPR001452">
    <property type="entry name" value="SH3_domain"/>
</dbReference>
<dbReference type="SMART" id="SM00233">
    <property type="entry name" value="PH"/>
    <property type="match status" value="1"/>
</dbReference>
<dbReference type="GO" id="GO:0007032">
    <property type="term" value="P:endosome organization"/>
    <property type="evidence" value="ECO:0007669"/>
    <property type="project" value="TreeGrafter"/>
</dbReference>
<dbReference type="PANTHER" id="PTHR22902">
    <property type="entry name" value="SESQUIPEDALIAN"/>
    <property type="match status" value="1"/>
</dbReference>
<dbReference type="GO" id="GO:0005802">
    <property type="term" value="C:trans-Golgi network"/>
    <property type="evidence" value="ECO:0007669"/>
    <property type="project" value="TreeGrafter"/>
</dbReference>
<dbReference type="PROSITE" id="PS50003">
    <property type="entry name" value="PH_DOMAIN"/>
    <property type="match status" value="1"/>
</dbReference>
<evidence type="ECO:0000313" key="9">
    <source>
        <dbReference type="Proteomes" id="UP001153678"/>
    </source>
</evidence>
<feature type="region of interest" description="Disordered" evidence="4">
    <location>
        <begin position="541"/>
        <end position="632"/>
    </location>
</feature>
<dbReference type="CDD" id="cd09535">
    <property type="entry name" value="SAM_BOI-like_fungal"/>
    <property type="match status" value="1"/>
</dbReference>
<dbReference type="InterPro" id="IPR001660">
    <property type="entry name" value="SAM"/>
</dbReference>
<feature type="compositionally biased region" description="Polar residues" evidence="4">
    <location>
        <begin position="125"/>
        <end position="141"/>
    </location>
</feature>
<feature type="region of interest" description="Disordered" evidence="4">
    <location>
        <begin position="116"/>
        <end position="141"/>
    </location>
</feature>
<dbReference type="Gene3D" id="2.30.30.40">
    <property type="entry name" value="SH3 Domains"/>
    <property type="match status" value="1"/>
</dbReference>
<dbReference type="CDD" id="cd00174">
    <property type="entry name" value="SH3"/>
    <property type="match status" value="1"/>
</dbReference>
<dbReference type="SMART" id="SM00326">
    <property type="entry name" value="SH3"/>
    <property type="match status" value="1"/>
</dbReference>
<dbReference type="Pfam" id="PF14604">
    <property type="entry name" value="SH3_9"/>
    <property type="match status" value="1"/>
</dbReference>
<evidence type="ECO:0000256" key="4">
    <source>
        <dbReference type="SAM" id="MobiDB-lite"/>
    </source>
</evidence>
<evidence type="ECO:0000259" key="7">
    <source>
        <dbReference type="PROSITE" id="PS50105"/>
    </source>
</evidence>
<keyword evidence="9" id="KW-1185">Reference proteome</keyword>
<dbReference type="GO" id="GO:0005829">
    <property type="term" value="C:cytosol"/>
    <property type="evidence" value="ECO:0007669"/>
    <property type="project" value="GOC"/>
</dbReference>
<name>A0A9W4WSL2_9GLOM</name>
<dbReference type="EMBL" id="CAMKVN010000552">
    <property type="protein sequence ID" value="CAI2169124.1"/>
    <property type="molecule type" value="Genomic_DNA"/>
</dbReference>
<dbReference type="GO" id="GO:0001881">
    <property type="term" value="P:receptor recycling"/>
    <property type="evidence" value="ECO:0007669"/>
    <property type="project" value="TreeGrafter"/>
</dbReference>
<dbReference type="GO" id="GO:0055037">
    <property type="term" value="C:recycling endosome"/>
    <property type="evidence" value="ECO:0007669"/>
    <property type="project" value="TreeGrafter"/>
</dbReference>
<feature type="compositionally biased region" description="Polar residues" evidence="4">
    <location>
        <begin position="610"/>
        <end position="627"/>
    </location>
</feature>
<evidence type="ECO:0000256" key="3">
    <source>
        <dbReference type="PROSITE-ProRule" id="PRU00192"/>
    </source>
</evidence>
<dbReference type="InterPro" id="IPR001849">
    <property type="entry name" value="PH_domain"/>
</dbReference>
<dbReference type="GO" id="GO:0042147">
    <property type="term" value="P:retrograde transport, endosome to Golgi"/>
    <property type="evidence" value="ECO:0007669"/>
    <property type="project" value="TreeGrafter"/>
</dbReference>
<dbReference type="SUPFAM" id="SSF50044">
    <property type="entry name" value="SH3-domain"/>
    <property type="match status" value="1"/>
</dbReference>
<feature type="compositionally biased region" description="Basic and acidic residues" evidence="4">
    <location>
        <begin position="315"/>
        <end position="325"/>
    </location>
</feature>
<dbReference type="PROSITE" id="PS50105">
    <property type="entry name" value="SAM_DOMAIN"/>
    <property type="match status" value="1"/>
</dbReference>
<evidence type="ECO:0000256" key="1">
    <source>
        <dbReference type="ARBA" id="ARBA00022443"/>
    </source>
</evidence>
<comment type="caution">
    <text evidence="8">The sequence shown here is derived from an EMBL/GenBank/DDBJ whole genome shotgun (WGS) entry which is preliminary data.</text>
</comment>
<dbReference type="Pfam" id="PF00169">
    <property type="entry name" value="PH"/>
    <property type="match status" value="1"/>
</dbReference>
<sequence length="671" mass="76353">MSLEIVYGIYSFLADCDEELDFKYGEPIIVLEKDEMYGDGWWKGRNIRGRIGLFPMNYTSKDNPRDPLELKNLRNNNLSKPESQTPYSIDETIDELQEKLQRMVLKNDRSSHLSATTSSSYVSAPINSEKNSPRNSQLSTTFDNPKILSFSSSSSDNNYINKDLKIKNHPATWDVQQVCKWLSERGYGSETNHFIENDITGDILLELNLVTLKEINVSSFGKRIRLKNEIASLKNQYSANGEVQENQAQSKNYSSTTFSQIGSSEFNGINVSSQSNSNIDEIFSDVSKAHSNSQRSSTSNLHTNQHTTTIPPSSKDLETSKEEKSKIKKEKIFNNNSSSQYDDVRPTSEVEKVGSLRFILRKNKKIFLDRKSLVENQLGPFKELSVDESHDRVTSYYSDHSSDNYIDDDQIIRIGVPDHQGSLMKQGDKYKTWRNRFCILKGSNLYYLQDDKMMEKPRVKGHINLTGYRVIPDENIYQGKYGFKLFHDNERPHFFAHEDLTTTRDWMKAIIKATIERNIKAPVVSSNNVSTITLSEAVNRMVPSRPAPSPPMDTNNNSTLFSMRPPSNFEHDNEKSSQHKPKAQSTGTLPSFSKPSNSNSLNNSRPTSPESLSKFTSHSKYSFPNNPTKKRIDSVINQPKFPSMSVSLLNAHRSPSFHENKFSGISMGYYV</sequence>
<keyword evidence="2" id="KW-0597">Phosphoprotein</keyword>
<dbReference type="AlphaFoldDB" id="A0A9W4WSL2"/>
<feature type="region of interest" description="Disordered" evidence="4">
    <location>
        <begin position="287"/>
        <end position="346"/>
    </location>
</feature>
<dbReference type="Gene3D" id="2.30.29.30">
    <property type="entry name" value="Pleckstrin-homology domain (PH domain)/Phosphotyrosine-binding domain (PTB)"/>
    <property type="match status" value="1"/>
</dbReference>
<dbReference type="Proteomes" id="UP001153678">
    <property type="component" value="Unassembled WGS sequence"/>
</dbReference>
<dbReference type="SUPFAM" id="SSF47769">
    <property type="entry name" value="SAM/Pointed domain"/>
    <property type="match status" value="1"/>
</dbReference>
<feature type="compositionally biased region" description="Low complexity" evidence="4">
    <location>
        <begin position="590"/>
        <end position="609"/>
    </location>
</feature>
<evidence type="ECO:0000256" key="2">
    <source>
        <dbReference type="ARBA" id="ARBA00022553"/>
    </source>
</evidence>
<dbReference type="PANTHER" id="PTHR22902:SF27">
    <property type="entry name" value="PLECKSTRIN HOMOLOGY DOMAIN-CONTAINING FAMILY A MEMBER 3"/>
    <property type="match status" value="1"/>
</dbReference>
<dbReference type="InterPro" id="IPR045188">
    <property type="entry name" value="Boi1/Boi2-like"/>
</dbReference>
<feature type="compositionally biased region" description="Polar residues" evidence="4">
    <location>
        <begin position="289"/>
        <end position="312"/>
    </location>
</feature>
<accession>A0A9W4WSL2</accession>
<protein>
    <submittedName>
        <fullName evidence="8">19416_t:CDS:1</fullName>
    </submittedName>
</protein>
<dbReference type="InterPro" id="IPR011993">
    <property type="entry name" value="PH-like_dom_sf"/>
</dbReference>
<dbReference type="Pfam" id="PF07647">
    <property type="entry name" value="SAM_2"/>
    <property type="match status" value="1"/>
</dbReference>
<organism evidence="8 9">
    <name type="scientific">Funneliformis geosporum</name>
    <dbReference type="NCBI Taxonomy" id="1117311"/>
    <lineage>
        <taxon>Eukaryota</taxon>
        <taxon>Fungi</taxon>
        <taxon>Fungi incertae sedis</taxon>
        <taxon>Mucoromycota</taxon>
        <taxon>Glomeromycotina</taxon>
        <taxon>Glomeromycetes</taxon>
        <taxon>Glomerales</taxon>
        <taxon>Glomeraceae</taxon>
        <taxon>Funneliformis</taxon>
    </lineage>
</organism>
<evidence type="ECO:0000259" key="6">
    <source>
        <dbReference type="PROSITE" id="PS50003"/>
    </source>
</evidence>
<dbReference type="OrthoDB" id="73680at2759"/>
<evidence type="ECO:0000259" key="5">
    <source>
        <dbReference type="PROSITE" id="PS50002"/>
    </source>
</evidence>
<gene>
    <name evidence="8" type="ORF">FWILDA_LOCUS3921</name>
</gene>
<dbReference type="InterPro" id="IPR013761">
    <property type="entry name" value="SAM/pointed_sf"/>
</dbReference>
<dbReference type="SMART" id="SM00454">
    <property type="entry name" value="SAM"/>
    <property type="match status" value="1"/>
</dbReference>
<reference evidence="8" key="1">
    <citation type="submission" date="2022-08" db="EMBL/GenBank/DDBJ databases">
        <authorList>
            <person name="Kallberg Y."/>
            <person name="Tangrot J."/>
            <person name="Rosling A."/>
        </authorList>
    </citation>
    <scope>NUCLEOTIDE SEQUENCE</scope>
    <source>
        <strain evidence="8">Wild A</strain>
    </source>
</reference>
<evidence type="ECO:0000313" key="8">
    <source>
        <dbReference type="EMBL" id="CAI2169124.1"/>
    </source>
</evidence>
<feature type="domain" description="PH" evidence="6">
    <location>
        <begin position="416"/>
        <end position="515"/>
    </location>
</feature>
<dbReference type="GO" id="GO:0005769">
    <property type="term" value="C:early endosome"/>
    <property type="evidence" value="ECO:0007669"/>
    <property type="project" value="TreeGrafter"/>
</dbReference>
<proteinExistence type="predicted"/>